<dbReference type="EMBL" id="BMAW01118261">
    <property type="protein sequence ID" value="GFT78828.1"/>
    <property type="molecule type" value="Genomic_DNA"/>
</dbReference>
<evidence type="ECO:0000313" key="2">
    <source>
        <dbReference type="Proteomes" id="UP000887013"/>
    </source>
</evidence>
<comment type="caution">
    <text evidence="1">The sequence shown here is derived from an EMBL/GenBank/DDBJ whole genome shotgun (WGS) entry which is preliminary data.</text>
</comment>
<organism evidence="1 2">
    <name type="scientific">Nephila pilipes</name>
    <name type="common">Giant wood spider</name>
    <name type="synonym">Nephila maculata</name>
    <dbReference type="NCBI Taxonomy" id="299642"/>
    <lineage>
        <taxon>Eukaryota</taxon>
        <taxon>Metazoa</taxon>
        <taxon>Ecdysozoa</taxon>
        <taxon>Arthropoda</taxon>
        <taxon>Chelicerata</taxon>
        <taxon>Arachnida</taxon>
        <taxon>Araneae</taxon>
        <taxon>Araneomorphae</taxon>
        <taxon>Entelegynae</taxon>
        <taxon>Araneoidea</taxon>
        <taxon>Nephilidae</taxon>
        <taxon>Nephila</taxon>
    </lineage>
</organism>
<accession>A0A8X6PMG5</accession>
<keyword evidence="2" id="KW-1185">Reference proteome</keyword>
<reference evidence="1" key="1">
    <citation type="submission" date="2020-08" db="EMBL/GenBank/DDBJ databases">
        <title>Multicomponent nature underlies the extraordinary mechanical properties of spider dragline silk.</title>
        <authorList>
            <person name="Kono N."/>
            <person name="Nakamura H."/>
            <person name="Mori M."/>
            <person name="Yoshida Y."/>
            <person name="Ohtoshi R."/>
            <person name="Malay A.D."/>
            <person name="Moran D.A.P."/>
            <person name="Tomita M."/>
            <person name="Numata K."/>
            <person name="Arakawa K."/>
        </authorList>
    </citation>
    <scope>NUCLEOTIDE SEQUENCE</scope>
</reference>
<proteinExistence type="predicted"/>
<protein>
    <submittedName>
        <fullName evidence="1">Uncharacterized protein</fullName>
    </submittedName>
</protein>
<dbReference type="InterPro" id="IPR036397">
    <property type="entry name" value="RNaseH_sf"/>
</dbReference>
<dbReference type="AlphaFoldDB" id="A0A8X6PMG5"/>
<evidence type="ECO:0000313" key="1">
    <source>
        <dbReference type="EMBL" id="GFT78828.1"/>
    </source>
</evidence>
<gene>
    <name evidence="1" type="ORF">NPIL_531981</name>
</gene>
<sequence length="103" mass="12150">MARPYHTTSDHLPLTMPLCISQETKAILQNFLWEVLEYLPYSPDLSPVSTSLGYFKRGCFGRQVKVVQDFLQNQPQKSFYCRHGPPKRWDLCYNAHDDFFDFQ</sequence>
<dbReference type="GO" id="GO:0003676">
    <property type="term" value="F:nucleic acid binding"/>
    <property type="evidence" value="ECO:0007669"/>
    <property type="project" value="InterPro"/>
</dbReference>
<name>A0A8X6PMG5_NEPPI</name>
<dbReference type="Proteomes" id="UP000887013">
    <property type="component" value="Unassembled WGS sequence"/>
</dbReference>
<dbReference type="Gene3D" id="3.30.420.10">
    <property type="entry name" value="Ribonuclease H-like superfamily/Ribonuclease H"/>
    <property type="match status" value="1"/>
</dbReference>